<reference evidence="2 3" key="1">
    <citation type="submission" date="2014-01" db="EMBL/GenBank/DDBJ databases">
        <title>Plasmidome dynamics in the species complex Clostridium novyi sensu lato converts strains of independent lineages into distinctly different pathogens.</title>
        <authorList>
            <person name="Skarin H."/>
            <person name="Segerman B."/>
        </authorList>
    </citation>
    <scope>NUCLEOTIDE SEQUENCE [LARGE SCALE GENOMIC DNA]</scope>
    <source>
        <strain evidence="2 3">DC5</strain>
    </source>
</reference>
<dbReference type="SUPFAM" id="SSF69572">
    <property type="entry name" value="Activating enzymes of the ubiquitin-like proteins"/>
    <property type="match status" value="1"/>
</dbReference>
<dbReference type="Pfam" id="PF00899">
    <property type="entry name" value="ThiF"/>
    <property type="match status" value="1"/>
</dbReference>
<dbReference type="RefSeq" id="WP_039258741.1">
    <property type="nucleotide sequence ID" value="NZ_JDRY01000018.1"/>
</dbReference>
<dbReference type="Proteomes" id="UP000030014">
    <property type="component" value="Unassembled WGS sequence"/>
</dbReference>
<evidence type="ECO:0000259" key="1">
    <source>
        <dbReference type="Pfam" id="PF00899"/>
    </source>
</evidence>
<accession>A0A0A0IJ64</accession>
<organism evidence="2 3">
    <name type="scientific">Clostridium botulinum C/D str. DC5</name>
    <dbReference type="NCBI Taxonomy" id="1443128"/>
    <lineage>
        <taxon>Bacteria</taxon>
        <taxon>Bacillati</taxon>
        <taxon>Bacillota</taxon>
        <taxon>Clostridia</taxon>
        <taxon>Eubacteriales</taxon>
        <taxon>Clostridiaceae</taxon>
        <taxon>Clostridium</taxon>
    </lineage>
</organism>
<name>A0A0A0IJ64_CLOBO</name>
<dbReference type="FunFam" id="3.40.50.720:FF:000141">
    <property type="entry name" value="tRNA threonylcarbamoyladenosine dehydratase"/>
    <property type="match status" value="1"/>
</dbReference>
<dbReference type="CDD" id="cd00755">
    <property type="entry name" value="YgdL_like"/>
    <property type="match status" value="1"/>
</dbReference>
<dbReference type="EMBL" id="JDRY01000018">
    <property type="protein sequence ID" value="KGN00624.1"/>
    <property type="molecule type" value="Genomic_DNA"/>
</dbReference>
<sequence length="244" mass="27093">MGNWLTRTEKILGVENIETLKRSKVVILGVGGVGGFATEGIARSGVGTIVLVDKDVVDITNINRQIIATNSSVGRSKVEVMKERIKDINPECNIKVHKVFIGEDNLGEIIDLDTDYVIDAIDTVSSKIALAVWCEKHNVNLISSMGTGNKLDPTKLEISDIYNTKVCPLAKVMRRELKRRNVKHLKVIYSQEQPIKPMIREEELNMRKKSPGSVSFVPSVAGLIIAGEVVKNLIKKDEKYVKEK</sequence>
<dbReference type="PANTHER" id="PTHR43267">
    <property type="entry name" value="TRNA THREONYLCARBAMOYLADENOSINE DEHYDRATASE"/>
    <property type="match status" value="1"/>
</dbReference>
<comment type="caution">
    <text evidence="2">The sequence shown here is derived from an EMBL/GenBank/DDBJ whole genome shotgun (WGS) entry which is preliminary data.</text>
</comment>
<protein>
    <submittedName>
        <fullName evidence="2">MoeB</fullName>
    </submittedName>
</protein>
<evidence type="ECO:0000313" key="3">
    <source>
        <dbReference type="Proteomes" id="UP000030014"/>
    </source>
</evidence>
<proteinExistence type="predicted"/>
<dbReference type="Gene3D" id="3.40.50.720">
    <property type="entry name" value="NAD(P)-binding Rossmann-like Domain"/>
    <property type="match status" value="1"/>
</dbReference>
<dbReference type="InterPro" id="IPR000594">
    <property type="entry name" value="ThiF_NAD_FAD-bd"/>
</dbReference>
<evidence type="ECO:0000313" key="2">
    <source>
        <dbReference type="EMBL" id="KGN00624.1"/>
    </source>
</evidence>
<dbReference type="InterPro" id="IPR045886">
    <property type="entry name" value="ThiF/MoeB/HesA"/>
</dbReference>
<gene>
    <name evidence="2" type="ORF">Z955_03175</name>
</gene>
<dbReference type="GO" id="GO:0061504">
    <property type="term" value="P:cyclic threonylcarbamoyladenosine biosynthetic process"/>
    <property type="evidence" value="ECO:0007669"/>
    <property type="project" value="TreeGrafter"/>
</dbReference>
<dbReference type="AlphaFoldDB" id="A0A0A0IJ64"/>
<feature type="domain" description="THIF-type NAD/FAD binding fold" evidence="1">
    <location>
        <begin position="11"/>
        <end position="242"/>
    </location>
</feature>
<dbReference type="GO" id="GO:0061503">
    <property type="term" value="F:tRNA threonylcarbamoyladenosine dehydratase"/>
    <property type="evidence" value="ECO:0007669"/>
    <property type="project" value="TreeGrafter"/>
</dbReference>
<dbReference type="GO" id="GO:0008641">
    <property type="term" value="F:ubiquitin-like modifier activating enzyme activity"/>
    <property type="evidence" value="ECO:0007669"/>
    <property type="project" value="InterPro"/>
</dbReference>
<dbReference type="PANTHER" id="PTHR43267:SF1">
    <property type="entry name" value="TRNA THREONYLCARBAMOYLADENOSINE DEHYDRATASE"/>
    <property type="match status" value="1"/>
</dbReference>
<dbReference type="InterPro" id="IPR035985">
    <property type="entry name" value="Ubiquitin-activating_enz"/>
</dbReference>